<reference evidence="12" key="1">
    <citation type="journal article" date="2014" name="Front. Microbiol.">
        <title>High frequency of phylogenetically diverse reductive dehalogenase-homologous genes in deep subseafloor sedimentary metagenomes.</title>
        <authorList>
            <person name="Kawai M."/>
            <person name="Futagami T."/>
            <person name="Toyoda A."/>
            <person name="Takaki Y."/>
            <person name="Nishi S."/>
            <person name="Hori S."/>
            <person name="Arai W."/>
            <person name="Tsubouchi T."/>
            <person name="Morono Y."/>
            <person name="Uchiyama I."/>
            <person name="Ito T."/>
            <person name="Fujiyama A."/>
            <person name="Inagaki F."/>
            <person name="Takami H."/>
        </authorList>
    </citation>
    <scope>NUCLEOTIDE SEQUENCE</scope>
    <source>
        <strain evidence="12">Expedition CK06-06</strain>
    </source>
</reference>
<dbReference type="PRINTS" id="PR00368">
    <property type="entry name" value="FADPNR"/>
</dbReference>
<evidence type="ECO:0000256" key="5">
    <source>
        <dbReference type="ARBA" id="ARBA00022643"/>
    </source>
</evidence>
<keyword evidence="4" id="KW-0285">Flavoprotein</keyword>
<keyword evidence="5" id="KW-0288">FMN</keyword>
<sequence length="267" mass="28447">QFQPRGLTPDDMKRVASALASSGKLDYISVTVGAGGVPIPPMYVPAAAFVYLAAGIKEVVDIPVFCVGRIIDPLKAEEILANNQADMVGMTRANLCDPELPNKTREGRLDEIRYCIGCNEGCWGRSAHCLPITCALNPSAGREKEMEITPAPVKKKVMVIGGGLAGMEAARVAALRGHSVSLYEKDDRLGGQLQIAARAPGRADMAEPVRYYQRQFELLNVDVHLGSEVDIATVEVEAPDAVIVATGGLPSRPSFPGADQPNVVLAR</sequence>
<keyword evidence="7" id="KW-0560">Oxidoreductase</keyword>
<dbReference type="PANTHER" id="PTHR42917">
    <property type="entry name" value="2,4-DIENOYL-COA REDUCTASE"/>
    <property type="match status" value="1"/>
</dbReference>
<evidence type="ECO:0000256" key="7">
    <source>
        <dbReference type="ARBA" id="ARBA00023002"/>
    </source>
</evidence>
<evidence type="ECO:0000256" key="1">
    <source>
        <dbReference type="ARBA" id="ARBA00001917"/>
    </source>
</evidence>
<dbReference type="SUPFAM" id="SSF51971">
    <property type="entry name" value="Nucleotide-binding domain"/>
    <property type="match status" value="1"/>
</dbReference>
<protein>
    <recommendedName>
        <fullName evidence="13">NADH:flavin oxidoreductase/NADH oxidase N-terminal domain-containing protein</fullName>
    </recommendedName>
</protein>
<dbReference type="InterPro" id="IPR023753">
    <property type="entry name" value="FAD/NAD-binding_dom"/>
</dbReference>
<keyword evidence="6" id="KW-0479">Metal-binding</keyword>
<proteinExistence type="inferred from homology"/>
<comment type="caution">
    <text evidence="12">The sequence shown here is derived from an EMBL/GenBank/DDBJ whole genome shotgun (WGS) entry which is preliminary data.</text>
</comment>
<evidence type="ECO:0000256" key="8">
    <source>
        <dbReference type="ARBA" id="ARBA00023004"/>
    </source>
</evidence>
<dbReference type="GO" id="GO:0046872">
    <property type="term" value="F:metal ion binding"/>
    <property type="evidence" value="ECO:0007669"/>
    <property type="project" value="UniProtKB-KW"/>
</dbReference>
<dbReference type="GO" id="GO:0051536">
    <property type="term" value="F:iron-sulfur cluster binding"/>
    <property type="evidence" value="ECO:0007669"/>
    <property type="project" value="UniProtKB-KW"/>
</dbReference>
<evidence type="ECO:0000256" key="4">
    <source>
        <dbReference type="ARBA" id="ARBA00022630"/>
    </source>
</evidence>
<dbReference type="GO" id="GO:0010181">
    <property type="term" value="F:FMN binding"/>
    <property type="evidence" value="ECO:0007669"/>
    <property type="project" value="InterPro"/>
</dbReference>
<keyword evidence="9" id="KW-0411">Iron-sulfur</keyword>
<feature type="non-terminal residue" evidence="12">
    <location>
        <position position="1"/>
    </location>
</feature>
<name>X0UIE5_9ZZZZ</name>
<dbReference type="InterPro" id="IPR013785">
    <property type="entry name" value="Aldolase_TIM"/>
</dbReference>
<organism evidence="12">
    <name type="scientific">marine sediment metagenome</name>
    <dbReference type="NCBI Taxonomy" id="412755"/>
    <lineage>
        <taxon>unclassified sequences</taxon>
        <taxon>metagenomes</taxon>
        <taxon>ecological metagenomes</taxon>
    </lineage>
</organism>
<evidence type="ECO:0000313" key="12">
    <source>
        <dbReference type="EMBL" id="GAG05380.1"/>
    </source>
</evidence>
<keyword evidence="8" id="KW-0408">Iron</keyword>
<dbReference type="SUPFAM" id="SSF51395">
    <property type="entry name" value="FMN-linked oxidoreductases"/>
    <property type="match status" value="1"/>
</dbReference>
<evidence type="ECO:0000259" key="11">
    <source>
        <dbReference type="Pfam" id="PF07992"/>
    </source>
</evidence>
<evidence type="ECO:0000259" key="10">
    <source>
        <dbReference type="Pfam" id="PF00724"/>
    </source>
</evidence>
<accession>X0UIE5</accession>
<dbReference type="InterPro" id="IPR036188">
    <property type="entry name" value="FAD/NAD-bd_sf"/>
</dbReference>
<comment type="similarity">
    <text evidence="3">In the N-terminal section; belongs to the NADH:flavin oxidoreductase/NADH oxidase family.</text>
</comment>
<dbReference type="PANTHER" id="PTHR42917:SF2">
    <property type="entry name" value="2,4-DIENOYL-COA REDUCTASE [(2E)-ENOYL-COA-PRODUCING]"/>
    <property type="match status" value="1"/>
</dbReference>
<feature type="domain" description="NADH:flavin oxidoreductase/NADH oxidase N-terminal" evidence="10">
    <location>
        <begin position="56"/>
        <end position="110"/>
    </location>
</feature>
<evidence type="ECO:0000256" key="6">
    <source>
        <dbReference type="ARBA" id="ARBA00022723"/>
    </source>
</evidence>
<feature type="domain" description="FAD/NAD(P)-binding" evidence="11">
    <location>
        <begin position="155"/>
        <end position="260"/>
    </location>
</feature>
<evidence type="ECO:0000256" key="3">
    <source>
        <dbReference type="ARBA" id="ARBA00011048"/>
    </source>
</evidence>
<evidence type="ECO:0000256" key="2">
    <source>
        <dbReference type="ARBA" id="ARBA00001966"/>
    </source>
</evidence>
<feature type="non-terminal residue" evidence="12">
    <location>
        <position position="267"/>
    </location>
</feature>
<dbReference type="Pfam" id="PF00724">
    <property type="entry name" value="Oxidored_FMN"/>
    <property type="match status" value="1"/>
</dbReference>
<comment type="cofactor">
    <cofactor evidence="2">
        <name>[4Fe-4S] cluster</name>
        <dbReference type="ChEBI" id="CHEBI:49883"/>
    </cofactor>
</comment>
<dbReference type="Gene3D" id="3.40.50.720">
    <property type="entry name" value="NAD(P)-binding Rossmann-like Domain"/>
    <property type="match status" value="1"/>
</dbReference>
<dbReference type="InterPro" id="IPR001155">
    <property type="entry name" value="OxRdtase_FMN_N"/>
</dbReference>
<evidence type="ECO:0008006" key="13">
    <source>
        <dbReference type="Google" id="ProtNLM"/>
    </source>
</evidence>
<dbReference type="InterPro" id="IPR051793">
    <property type="entry name" value="NADH:flavin_oxidoreductase"/>
</dbReference>
<gene>
    <name evidence="12" type="ORF">S01H1_40350</name>
</gene>
<dbReference type="GO" id="GO:0016491">
    <property type="term" value="F:oxidoreductase activity"/>
    <property type="evidence" value="ECO:0007669"/>
    <property type="project" value="UniProtKB-KW"/>
</dbReference>
<dbReference type="Gene3D" id="3.50.50.60">
    <property type="entry name" value="FAD/NAD(P)-binding domain"/>
    <property type="match status" value="1"/>
</dbReference>
<dbReference type="Pfam" id="PF07992">
    <property type="entry name" value="Pyr_redox_2"/>
    <property type="match status" value="1"/>
</dbReference>
<evidence type="ECO:0000256" key="9">
    <source>
        <dbReference type="ARBA" id="ARBA00023014"/>
    </source>
</evidence>
<comment type="cofactor">
    <cofactor evidence="1">
        <name>FMN</name>
        <dbReference type="ChEBI" id="CHEBI:58210"/>
    </cofactor>
</comment>
<dbReference type="Gene3D" id="3.20.20.70">
    <property type="entry name" value="Aldolase class I"/>
    <property type="match status" value="1"/>
</dbReference>
<dbReference type="EMBL" id="BARS01025548">
    <property type="protein sequence ID" value="GAG05380.1"/>
    <property type="molecule type" value="Genomic_DNA"/>
</dbReference>
<dbReference type="AlphaFoldDB" id="X0UIE5"/>